<gene>
    <name evidence="3" type="ORF">BN948_01589</name>
</gene>
<evidence type="ECO:0000256" key="1">
    <source>
        <dbReference type="SAM" id="MobiDB-lite"/>
    </source>
</evidence>
<feature type="compositionally biased region" description="Low complexity" evidence="1">
    <location>
        <begin position="14"/>
        <end position="29"/>
    </location>
</feature>
<evidence type="ECO:0000259" key="2">
    <source>
        <dbReference type="Pfam" id="PF04316"/>
    </source>
</evidence>
<feature type="domain" description="Anti-sigma-28 factor FlgM C-terminal" evidence="2">
    <location>
        <begin position="43"/>
        <end position="79"/>
    </location>
</feature>
<dbReference type="RefSeq" id="WP_009518107.1">
    <property type="nucleotide sequence ID" value="NZ_CCAE010000009.1"/>
</dbReference>
<feature type="region of interest" description="Disordered" evidence="1">
    <location>
        <begin position="1"/>
        <end position="29"/>
    </location>
</feature>
<organism evidence="3 4">
    <name type="scientific">Hydrogenophaga intermedia</name>
    <dbReference type="NCBI Taxonomy" id="65786"/>
    <lineage>
        <taxon>Bacteria</taxon>
        <taxon>Pseudomonadati</taxon>
        <taxon>Pseudomonadota</taxon>
        <taxon>Betaproteobacteria</taxon>
        <taxon>Burkholderiales</taxon>
        <taxon>Comamonadaceae</taxon>
        <taxon>Hydrogenophaga</taxon>
    </lineage>
</organism>
<proteinExistence type="predicted"/>
<dbReference type="Proteomes" id="UP000028878">
    <property type="component" value="Unassembled WGS sequence"/>
</dbReference>
<evidence type="ECO:0000313" key="3">
    <source>
        <dbReference type="EMBL" id="CDN87170.1"/>
    </source>
</evidence>
<dbReference type="EMBL" id="CCAE010000009">
    <property type="protein sequence ID" value="CDN87170.1"/>
    <property type="molecule type" value="Genomic_DNA"/>
</dbReference>
<protein>
    <submittedName>
        <fullName evidence="3">Anti-sigma-28 factor FlgM family protein</fullName>
    </submittedName>
</protein>
<evidence type="ECO:0000313" key="4">
    <source>
        <dbReference type="Proteomes" id="UP000028878"/>
    </source>
</evidence>
<dbReference type="SUPFAM" id="SSF101498">
    <property type="entry name" value="Anti-sigma factor FlgM"/>
    <property type="match status" value="1"/>
</dbReference>
<dbReference type="AlphaFoldDB" id="A0A1L1PCG5"/>
<keyword evidence="4" id="KW-1185">Reference proteome</keyword>
<dbReference type="InterPro" id="IPR035890">
    <property type="entry name" value="Anti-sigma-28_factor_FlgM_sf"/>
</dbReference>
<dbReference type="InterPro" id="IPR031316">
    <property type="entry name" value="FlgM_C"/>
</dbReference>
<reference evidence="4" key="1">
    <citation type="submission" date="2014-11" db="EMBL/GenBank/DDBJ databases">
        <title>Draft genome sequence of Hydrogenophaga intermedia S1.</title>
        <authorList>
            <person name="Gan H.M."/>
            <person name="Chew T.H."/>
            <person name="Stolz A."/>
        </authorList>
    </citation>
    <scope>NUCLEOTIDE SEQUENCE [LARGE SCALE GENOMIC DNA]</scope>
    <source>
        <strain evidence="4">S1</strain>
    </source>
</reference>
<dbReference type="Pfam" id="PF04316">
    <property type="entry name" value="FlgM"/>
    <property type="match status" value="1"/>
</dbReference>
<accession>A0A1L1PCG5</accession>
<sequence length="89" mass="9308">MRVNSPAGTSPLVPVRAPQAAPDAAATGEAAPAALQSGVLGPAMDALREMPEIDEARVAQLREAYQRGELKFDAGKLAALIQRYHGDGR</sequence>
<name>A0A1L1PCG5_HYDIT</name>